<dbReference type="Gene3D" id="1.20.1250.20">
    <property type="entry name" value="MFS general substrate transporter like domains"/>
    <property type="match status" value="2"/>
</dbReference>
<evidence type="ECO:0000256" key="4">
    <source>
        <dbReference type="ARBA" id="ARBA00022692"/>
    </source>
</evidence>
<name>A0ABP1D7F0_9APHY</name>
<dbReference type="InterPro" id="IPR044772">
    <property type="entry name" value="NO3_transporter"/>
</dbReference>
<feature type="transmembrane region" description="Helical" evidence="8">
    <location>
        <begin position="159"/>
        <end position="178"/>
    </location>
</feature>
<gene>
    <name evidence="10" type="ORF">GFSPODELE1_LOCUS4344</name>
</gene>
<dbReference type="PANTHER" id="PTHR23515">
    <property type="entry name" value="HIGH-AFFINITY NITRATE TRANSPORTER 2.3"/>
    <property type="match status" value="1"/>
</dbReference>
<proteinExistence type="inferred from homology"/>
<keyword evidence="11" id="KW-1185">Reference proteome</keyword>
<keyword evidence="5 8" id="KW-1133">Transmembrane helix</keyword>
<evidence type="ECO:0000256" key="9">
    <source>
        <dbReference type="SAM" id="MobiDB-lite"/>
    </source>
</evidence>
<keyword evidence="3 8" id="KW-0813">Transport</keyword>
<dbReference type="SUPFAM" id="SSF103473">
    <property type="entry name" value="MFS general substrate transporter"/>
    <property type="match status" value="1"/>
</dbReference>
<comment type="caution">
    <text evidence="8">Lacks conserved residue(s) required for the propagation of feature annotation.</text>
</comment>
<sequence length="492" mass="52903">MGRTLASVSSKGSSEARTLWEVLTTVAINPSNGKCRTLPILSLNNQYSRNFHLSWLGFWVAFLSCQQIGNSNIISLCATLGVRLIVGPLVDRYGPRKVMAGLLAIGAIPSGLAGTVKSVQGLYLIRFFIGVLGGTFVPCQAWTTAFFDNNVVGTANALVGGWGNSGGGFTFIIMVALYDRLVKDGLSSHTAWRVAFAIVPVPVLLSVSVATLVFGTDRPREKLENHSKASDSITHSISHDVEDRADGERSEVKRAPRLSNDEKNNVDHLIATVPNYEVPDNTTRHLKRTGLHVLVKPSTWLPSLAYLTTFGYELAIDANLANVLFGLYQSNTFGQTKAGYIASVFGLLNLFTRPLGGYFGDLVFRKYRVVGKKYWMLACGMMQGVFSVALGVYIDQKANPSLPAVVVLFTLTAVVNGAANGANFALVPHCNPEINGFMSGLVGAMGNLGGVVFALVFRFQPRPFGKAFWLSGIIAAGVNVLLALIPVPEIAT</sequence>
<keyword evidence="4 8" id="KW-0812">Transmembrane</keyword>
<dbReference type="Pfam" id="PF07690">
    <property type="entry name" value="MFS_1"/>
    <property type="match status" value="2"/>
</dbReference>
<feature type="transmembrane region" description="Helical" evidence="8">
    <location>
        <begin position="340"/>
        <end position="359"/>
    </location>
</feature>
<dbReference type="InterPro" id="IPR011701">
    <property type="entry name" value="MFS"/>
</dbReference>
<keyword evidence="6 8" id="KW-0534">Nitrate assimilation</keyword>
<dbReference type="Proteomes" id="UP001497453">
    <property type="component" value="Chromosome 2"/>
</dbReference>
<feature type="transmembrane region" description="Helical" evidence="8">
    <location>
        <begin position="434"/>
        <end position="456"/>
    </location>
</feature>
<evidence type="ECO:0000256" key="8">
    <source>
        <dbReference type="RuleBase" id="RU366033"/>
    </source>
</evidence>
<comment type="subcellular location">
    <subcellularLocation>
        <location evidence="8">Cell membrane</location>
        <topology evidence="8">Multi-pass membrane protein</topology>
    </subcellularLocation>
    <subcellularLocation>
        <location evidence="1">Membrane</location>
        <topology evidence="1">Multi-pass membrane protein</topology>
    </subcellularLocation>
</comment>
<evidence type="ECO:0000313" key="10">
    <source>
        <dbReference type="EMBL" id="CAL1702988.1"/>
    </source>
</evidence>
<accession>A0ABP1D7F0</accession>
<feature type="transmembrane region" description="Helical" evidence="8">
    <location>
        <begin position="374"/>
        <end position="394"/>
    </location>
</feature>
<feature type="transmembrane region" description="Helical" evidence="8">
    <location>
        <begin position="401"/>
        <end position="422"/>
    </location>
</feature>
<feature type="transmembrane region" description="Helical" evidence="8">
    <location>
        <begin position="304"/>
        <end position="328"/>
    </location>
</feature>
<evidence type="ECO:0000256" key="7">
    <source>
        <dbReference type="ARBA" id="ARBA00023136"/>
    </source>
</evidence>
<feature type="transmembrane region" description="Helical" evidence="8">
    <location>
        <begin position="468"/>
        <end position="487"/>
    </location>
</feature>
<feature type="transmembrane region" description="Helical" evidence="8">
    <location>
        <begin position="190"/>
        <end position="214"/>
    </location>
</feature>
<organism evidence="10 11">
    <name type="scientific">Somion occarium</name>
    <dbReference type="NCBI Taxonomy" id="3059160"/>
    <lineage>
        <taxon>Eukaryota</taxon>
        <taxon>Fungi</taxon>
        <taxon>Dikarya</taxon>
        <taxon>Basidiomycota</taxon>
        <taxon>Agaricomycotina</taxon>
        <taxon>Agaricomycetes</taxon>
        <taxon>Polyporales</taxon>
        <taxon>Cerrenaceae</taxon>
        <taxon>Somion</taxon>
    </lineage>
</organism>
<dbReference type="InterPro" id="IPR004737">
    <property type="entry name" value="NO3_transporter_NarK/NarU-like"/>
</dbReference>
<feature type="compositionally biased region" description="Basic and acidic residues" evidence="9">
    <location>
        <begin position="237"/>
        <end position="258"/>
    </location>
</feature>
<evidence type="ECO:0000256" key="6">
    <source>
        <dbReference type="ARBA" id="ARBA00023063"/>
    </source>
</evidence>
<comment type="similarity">
    <text evidence="2 8">Belongs to the major facilitator superfamily. Nitrate/nitrite porter (TC 2.A.1.8) family.</text>
</comment>
<evidence type="ECO:0000256" key="3">
    <source>
        <dbReference type="ARBA" id="ARBA00022448"/>
    </source>
</evidence>
<evidence type="ECO:0000256" key="5">
    <source>
        <dbReference type="ARBA" id="ARBA00022989"/>
    </source>
</evidence>
<feature type="transmembrane region" description="Helical" evidence="8">
    <location>
        <begin position="123"/>
        <end position="147"/>
    </location>
</feature>
<evidence type="ECO:0000313" key="11">
    <source>
        <dbReference type="Proteomes" id="UP001497453"/>
    </source>
</evidence>
<keyword evidence="8" id="KW-1003">Cell membrane</keyword>
<dbReference type="EMBL" id="OZ037945">
    <property type="protein sequence ID" value="CAL1702988.1"/>
    <property type="molecule type" value="Genomic_DNA"/>
</dbReference>
<evidence type="ECO:0000256" key="1">
    <source>
        <dbReference type="ARBA" id="ARBA00004141"/>
    </source>
</evidence>
<reference evidence="11" key="1">
    <citation type="submission" date="2024-04" db="EMBL/GenBank/DDBJ databases">
        <authorList>
            <person name="Shaw F."/>
            <person name="Minotto A."/>
        </authorList>
    </citation>
    <scope>NUCLEOTIDE SEQUENCE [LARGE SCALE GENOMIC DNA]</scope>
</reference>
<dbReference type="NCBIfam" id="TIGR00886">
    <property type="entry name" value="2A0108"/>
    <property type="match status" value="1"/>
</dbReference>
<feature type="region of interest" description="Disordered" evidence="9">
    <location>
        <begin position="223"/>
        <end position="258"/>
    </location>
</feature>
<dbReference type="InterPro" id="IPR036259">
    <property type="entry name" value="MFS_trans_sf"/>
</dbReference>
<keyword evidence="7 8" id="KW-0472">Membrane</keyword>
<protein>
    <recommendedName>
        <fullName evidence="8">Nitrate/nitrite transporter</fullName>
    </recommendedName>
</protein>
<evidence type="ECO:0000256" key="2">
    <source>
        <dbReference type="ARBA" id="ARBA00008432"/>
    </source>
</evidence>